<evidence type="ECO:0000256" key="1">
    <source>
        <dbReference type="SAM" id="MobiDB-lite"/>
    </source>
</evidence>
<evidence type="ECO:0000313" key="4">
    <source>
        <dbReference type="EMBL" id="ORX96900.1"/>
    </source>
</evidence>
<dbReference type="AlphaFoldDB" id="A0A1Y1YFT6"/>
<reference evidence="4 5" key="1">
    <citation type="submission" date="2016-07" db="EMBL/GenBank/DDBJ databases">
        <title>Pervasive Adenine N6-methylation of Active Genes in Fungi.</title>
        <authorList>
            <consortium name="DOE Joint Genome Institute"/>
            <person name="Mondo S.J."/>
            <person name="Dannebaum R.O."/>
            <person name="Kuo R.C."/>
            <person name="Labutti K."/>
            <person name="Haridas S."/>
            <person name="Kuo A."/>
            <person name="Salamov A."/>
            <person name="Ahrendt S.R."/>
            <person name="Lipzen A."/>
            <person name="Sullivan W."/>
            <person name="Andreopoulos W.B."/>
            <person name="Clum A."/>
            <person name="Lindquist E."/>
            <person name="Daum C."/>
            <person name="Ramamoorthy G.K."/>
            <person name="Gryganskyi A."/>
            <person name="Culley D."/>
            <person name="Magnuson J.K."/>
            <person name="James T.Y."/>
            <person name="O'Malley M.A."/>
            <person name="Stajich J.E."/>
            <person name="Spatafora J.W."/>
            <person name="Visel A."/>
            <person name="Grigoriev I.V."/>
        </authorList>
    </citation>
    <scope>NUCLEOTIDE SEQUENCE [LARGE SCALE GENOMIC DNA]</scope>
    <source>
        <strain evidence="4 5">CBS 115471</strain>
    </source>
</reference>
<protein>
    <submittedName>
        <fullName evidence="4">Uncharacterized protein</fullName>
    </submittedName>
</protein>
<evidence type="ECO:0000256" key="2">
    <source>
        <dbReference type="SAM" id="Phobius"/>
    </source>
</evidence>
<sequence length="557" mass="58670">MRPPLLYAAGLLLSTRVVAAASSSDSQRCYFAASQLAPDYIIPCYSNWSDENFACCKKGNKCLDGNACYDDGTGVTYQYGCTDRDYKDKNCPHKCGLDTNKSNWVGLVYCNGSDNTPNNTWICHHPENCGDEQHCPGTTPWDSKLQKMPALECSDMENGQDFVAVLAGPVLPDQFRLPGDDRGVSSYLSVHSTTKLAASSPTPSSTGTPSSGSTTGSAATAGAHPTDNNGPSTTSPTRTASATASDTAAPAPATYSKGMYIGLPVGLVAGALVLVGMFFYYRHHRKEKHRQARDADRFSGPNSYEPFNDDKVESYGHVGVLPPDTPEALSMPVFELPASSSSPTPHPNACLRPISEIHGSPVARDYNSPMSGTYSRPISEMHGSPVPENQGSPPRQSFGSPTSEIHGSPVPESDRATIPSNLTSPATGNQVSPVSGSHGLPVSGHDGSTLSGPVIDTHQDPTSEVPGSLVAETHDSPLISMDGSPVPDVQQDATSEMHASLATEMQGSPIPEDHESAVPGASDRPATHEHPAILVPGYKGEAVPEAQGSPRRPGSEM</sequence>
<feature type="region of interest" description="Disordered" evidence="1">
    <location>
        <begin position="194"/>
        <end position="249"/>
    </location>
</feature>
<keyword evidence="2" id="KW-1133">Transmembrane helix</keyword>
<accession>A0A1Y1YFT6</accession>
<feature type="region of interest" description="Disordered" evidence="1">
    <location>
        <begin position="359"/>
        <end position="495"/>
    </location>
</feature>
<keyword evidence="5" id="KW-1185">Reference proteome</keyword>
<keyword evidence="2" id="KW-0812">Transmembrane</keyword>
<dbReference type="EMBL" id="MCFA01000245">
    <property type="protein sequence ID" value="ORX96900.1"/>
    <property type="molecule type" value="Genomic_DNA"/>
</dbReference>
<keyword evidence="2" id="KW-0472">Membrane</keyword>
<proteinExistence type="predicted"/>
<organism evidence="4 5">
    <name type="scientific">Clohesyomyces aquaticus</name>
    <dbReference type="NCBI Taxonomy" id="1231657"/>
    <lineage>
        <taxon>Eukaryota</taxon>
        <taxon>Fungi</taxon>
        <taxon>Dikarya</taxon>
        <taxon>Ascomycota</taxon>
        <taxon>Pezizomycotina</taxon>
        <taxon>Dothideomycetes</taxon>
        <taxon>Pleosporomycetidae</taxon>
        <taxon>Pleosporales</taxon>
        <taxon>Lindgomycetaceae</taxon>
        <taxon>Clohesyomyces</taxon>
    </lineage>
</organism>
<dbReference type="STRING" id="1231657.A0A1Y1YFT6"/>
<keyword evidence="3" id="KW-0732">Signal</keyword>
<gene>
    <name evidence="4" type="ORF">BCR34DRAFT_607478</name>
</gene>
<feature type="transmembrane region" description="Helical" evidence="2">
    <location>
        <begin position="259"/>
        <end position="281"/>
    </location>
</feature>
<feature type="region of interest" description="Disordered" evidence="1">
    <location>
        <begin position="292"/>
        <end position="311"/>
    </location>
</feature>
<dbReference type="OrthoDB" id="4148662at2759"/>
<comment type="caution">
    <text evidence="4">The sequence shown here is derived from an EMBL/GenBank/DDBJ whole genome shotgun (WGS) entry which is preliminary data.</text>
</comment>
<feature type="signal peptide" evidence="3">
    <location>
        <begin position="1"/>
        <end position="20"/>
    </location>
</feature>
<evidence type="ECO:0000256" key="3">
    <source>
        <dbReference type="SAM" id="SignalP"/>
    </source>
</evidence>
<feature type="compositionally biased region" description="Polar residues" evidence="1">
    <location>
        <begin position="387"/>
        <end position="405"/>
    </location>
</feature>
<name>A0A1Y1YFT6_9PLEO</name>
<feature type="chain" id="PRO_5013322307" evidence="3">
    <location>
        <begin position="21"/>
        <end position="557"/>
    </location>
</feature>
<feature type="region of interest" description="Disordered" evidence="1">
    <location>
        <begin position="507"/>
        <end position="557"/>
    </location>
</feature>
<dbReference type="Proteomes" id="UP000193144">
    <property type="component" value="Unassembled WGS sequence"/>
</dbReference>
<feature type="compositionally biased region" description="Polar residues" evidence="1">
    <location>
        <begin position="418"/>
        <end position="435"/>
    </location>
</feature>
<evidence type="ECO:0000313" key="5">
    <source>
        <dbReference type="Proteomes" id="UP000193144"/>
    </source>
</evidence>